<comment type="caution">
    <text evidence="2">The sequence shown here is derived from an EMBL/GenBank/DDBJ whole genome shotgun (WGS) entry which is preliminary data.</text>
</comment>
<feature type="transmembrane region" description="Helical" evidence="1">
    <location>
        <begin position="103"/>
        <end position="121"/>
    </location>
</feature>
<dbReference type="STRING" id="1801663.A2175_01565"/>
<feature type="transmembrane region" description="Helical" evidence="1">
    <location>
        <begin position="70"/>
        <end position="91"/>
    </location>
</feature>
<sequence>MILTLNSLIGLGFSALVSLFVSIYLISRYLKSKEGNLGYFAGFITLRFVMFFFFALAGLVYLVWNDFKVQAVLGVIAWLAVFISVIFPAVLFCHLKWPKIKNVYAGILAILGLLAIGTMITKFSPAFPSPYPGPSTAFVVLPNIVLGSLSFEFVKIYMFCKIFGVLPLALLLLIQATRGEKWLRARSLLLGLGLLWVVSTLIVPDLITKEFFGGIYSPWSGIYCCGGDILILLGILKKAPQKV</sequence>
<proteinExistence type="predicted"/>
<accession>A0A1G2DZK1</accession>
<keyword evidence="1" id="KW-0472">Membrane</keyword>
<feature type="transmembrane region" description="Helical" evidence="1">
    <location>
        <begin position="6"/>
        <end position="26"/>
    </location>
</feature>
<dbReference type="AlphaFoldDB" id="A0A1G2DZK1"/>
<evidence type="ECO:0000256" key="1">
    <source>
        <dbReference type="SAM" id="Phobius"/>
    </source>
</evidence>
<evidence type="ECO:0000313" key="3">
    <source>
        <dbReference type="Proteomes" id="UP000176755"/>
    </source>
</evidence>
<dbReference type="Proteomes" id="UP000176755">
    <property type="component" value="Unassembled WGS sequence"/>
</dbReference>
<evidence type="ECO:0000313" key="2">
    <source>
        <dbReference type="EMBL" id="OGZ18996.1"/>
    </source>
</evidence>
<keyword evidence="1" id="KW-1133">Transmembrane helix</keyword>
<name>A0A1G2DZK1_9BACT</name>
<feature type="transmembrane region" description="Helical" evidence="1">
    <location>
        <begin position="188"/>
        <end position="207"/>
    </location>
</feature>
<keyword evidence="1" id="KW-0812">Transmembrane</keyword>
<feature type="transmembrane region" description="Helical" evidence="1">
    <location>
        <begin position="38"/>
        <end position="64"/>
    </location>
</feature>
<dbReference type="EMBL" id="MHLY01000003">
    <property type="protein sequence ID" value="OGZ18996.1"/>
    <property type="molecule type" value="Genomic_DNA"/>
</dbReference>
<feature type="transmembrane region" description="Helical" evidence="1">
    <location>
        <begin position="156"/>
        <end position="176"/>
    </location>
</feature>
<gene>
    <name evidence="2" type="ORF">A2175_01565</name>
</gene>
<protein>
    <submittedName>
        <fullName evidence="2">Uncharacterized protein</fullName>
    </submittedName>
</protein>
<feature type="transmembrane region" description="Helical" evidence="1">
    <location>
        <begin position="219"/>
        <end position="236"/>
    </location>
</feature>
<reference evidence="2 3" key="1">
    <citation type="journal article" date="2016" name="Nat. Commun.">
        <title>Thousands of microbial genomes shed light on interconnected biogeochemical processes in an aquifer system.</title>
        <authorList>
            <person name="Anantharaman K."/>
            <person name="Brown C.T."/>
            <person name="Hug L.A."/>
            <person name="Sharon I."/>
            <person name="Castelle C.J."/>
            <person name="Probst A.J."/>
            <person name="Thomas B.C."/>
            <person name="Singh A."/>
            <person name="Wilkins M.J."/>
            <person name="Karaoz U."/>
            <person name="Brodie E.L."/>
            <person name="Williams K.H."/>
            <person name="Hubbard S.S."/>
            <person name="Banfield J.F."/>
        </authorList>
    </citation>
    <scope>NUCLEOTIDE SEQUENCE [LARGE SCALE GENOMIC DNA]</scope>
</reference>
<organism evidence="2 3">
    <name type="scientific">Candidatus Nealsonbacteria bacterium RBG_13_42_11</name>
    <dbReference type="NCBI Taxonomy" id="1801663"/>
    <lineage>
        <taxon>Bacteria</taxon>
        <taxon>Candidatus Nealsoniibacteriota</taxon>
    </lineage>
</organism>